<keyword evidence="9" id="KW-1185">Reference proteome</keyword>
<evidence type="ECO:0000256" key="2">
    <source>
        <dbReference type="ARBA" id="ARBA00023015"/>
    </source>
</evidence>
<keyword evidence="4" id="KW-0804">Transcription</keyword>
<evidence type="ECO:0000313" key="8">
    <source>
        <dbReference type="EMBL" id="CAH2059874.1"/>
    </source>
</evidence>
<dbReference type="EMBL" id="OU466860">
    <property type="protein sequence ID" value="CAH2059874.1"/>
    <property type="molecule type" value="Genomic_DNA"/>
</dbReference>
<evidence type="ECO:0000256" key="6">
    <source>
        <dbReference type="SAM" id="MobiDB-lite"/>
    </source>
</evidence>
<comment type="subcellular location">
    <subcellularLocation>
        <location evidence="1">Nucleus</location>
    </subcellularLocation>
</comment>
<dbReference type="GO" id="GO:0005634">
    <property type="term" value="C:nucleus"/>
    <property type="evidence" value="ECO:0007669"/>
    <property type="project" value="UniProtKB-SubCell"/>
</dbReference>
<dbReference type="InterPro" id="IPR003340">
    <property type="entry name" value="B3_DNA-bd"/>
</dbReference>
<feature type="region of interest" description="Disordered" evidence="6">
    <location>
        <begin position="404"/>
        <end position="475"/>
    </location>
</feature>
<evidence type="ECO:0000313" key="9">
    <source>
        <dbReference type="Proteomes" id="UP000836841"/>
    </source>
</evidence>
<gene>
    <name evidence="8" type="ORF">TAV2_LOCUS12995</name>
</gene>
<dbReference type="InterPro" id="IPR015300">
    <property type="entry name" value="DNA-bd_pseudobarrel_sf"/>
</dbReference>
<evidence type="ECO:0000256" key="5">
    <source>
        <dbReference type="ARBA" id="ARBA00023242"/>
    </source>
</evidence>
<feature type="compositionally biased region" description="Pro residues" evidence="6">
    <location>
        <begin position="404"/>
        <end position="413"/>
    </location>
</feature>
<feature type="compositionally biased region" description="Basic and acidic residues" evidence="6">
    <location>
        <begin position="1"/>
        <end position="24"/>
    </location>
</feature>
<dbReference type="GO" id="GO:0003677">
    <property type="term" value="F:DNA binding"/>
    <property type="evidence" value="ECO:0007669"/>
    <property type="project" value="UniProtKB-KW"/>
</dbReference>
<dbReference type="PANTHER" id="PTHR31541:SF61">
    <property type="entry name" value="TF-B3 DOMAIN-CONTAINING PROTEIN"/>
    <property type="match status" value="1"/>
</dbReference>
<dbReference type="InterPro" id="IPR005508">
    <property type="entry name" value="At2g31720-like"/>
</dbReference>
<dbReference type="Pfam" id="PF03754">
    <property type="entry name" value="At2g31720-like"/>
    <property type="match status" value="1"/>
</dbReference>
<dbReference type="PROSITE" id="PS50863">
    <property type="entry name" value="B3"/>
    <property type="match status" value="1"/>
</dbReference>
<dbReference type="AlphaFoldDB" id="A0AAU9SCL8"/>
<proteinExistence type="predicted"/>
<name>A0AAU9SCL8_THLAR</name>
<dbReference type="PANTHER" id="PTHR31541">
    <property type="entry name" value="B3 DOMAIN PLANT PROTEIN-RELATED"/>
    <property type="match status" value="1"/>
</dbReference>
<dbReference type="Gene3D" id="2.40.330.10">
    <property type="entry name" value="DNA-binding pseudobarrel domain"/>
    <property type="match status" value="1"/>
</dbReference>
<sequence length="492" mass="54689">MMRDDDGGDDDQRREGSPGEKRSFDLMARLFVDFVDEETKARRGNEEEEERNSVGTKSFFGKRKTDAVDDSQQNPNRHDASSSSMSDDEPIRETKPNSVRGKSVKGLTKRGKVLRGSGSSQGYENENMEVVPYAESFLGKRKIDEFESQQQNPNRHDASSSSMSCVASKRRLLVPDGEPIRAEPIREIKPPVRSRIKPAIREPVRRERAVMPEWVVDRMREENATDAKLITEKGIKASDLSTQLARLLIPFNQMEEMDFLNEAEQIIIEEHRSKISKKGVPVNLVSDSGRDRDRNRKQWKLNLKRWDMKTSCNYVLNSGWNDVSGHHRLRVDQIIRLWSFHSQRGKRELFFALELVPPPPAPAMALAPALAQAQDPVPAAASSSTPVPVATRDSEELHIARELVPPPPAPAMAPEPALAPAQAPAPLPAAASSSTPAPVATRDSEELSIGEASRLEAQEETNTRTSPPLSPRGLRAAEILVLLSRRGSGQNS</sequence>
<feature type="region of interest" description="Disordered" evidence="6">
    <location>
        <begin position="1"/>
        <end position="127"/>
    </location>
</feature>
<evidence type="ECO:0000256" key="4">
    <source>
        <dbReference type="ARBA" id="ARBA00023163"/>
    </source>
</evidence>
<feature type="compositionally biased region" description="Low complexity" evidence="6">
    <location>
        <begin position="414"/>
        <end position="440"/>
    </location>
</feature>
<feature type="compositionally biased region" description="Polar residues" evidence="6">
    <location>
        <begin position="70"/>
        <end position="85"/>
    </location>
</feature>
<dbReference type="Proteomes" id="UP000836841">
    <property type="component" value="Chromosome 4"/>
</dbReference>
<protein>
    <recommendedName>
        <fullName evidence="7">TF-B3 domain-containing protein</fullName>
    </recommendedName>
</protein>
<evidence type="ECO:0000256" key="1">
    <source>
        <dbReference type="ARBA" id="ARBA00004123"/>
    </source>
</evidence>
<keyword evidence="3" id="KW-0238">DNA-binding</keyword>
<keyword evidence="2" id="KW-0805">Transcription regulation</keyword>
<evidence type="ECO:0000256" key="3">
    <source>
        <dbReference type="ARBA" id="ARBA00023125"/>
    </source>
</evidence>
<dbReference type="SUPFAM" id="SSF101936">
    <property type="entry name" value="DNA-binding pseudobarrel domain"/>
    <property type="match status" value="1"/>
</dbReference>
<dbReference type="CDD" id="cd10017">
    <property type="entry name" value="B3_DNA"/>
    <property type="match status" value="1"/>
</dbReference>
<feature type="domain" description="TF-B3" evidence="7">
    <location>
        <begin position="251"/>
        <end position="357"/>
    </location>
</feature>
<keyword evidence="5" id="KW-0539">Nucleus</keyword>
<reference evidence="8 9" key="1">
    <citation type="submission" date="2022-03" db="EMBL/GenBank/DDBJ databases">
        <authorList>
            <person name="Nunn A."/>
            <person name="Chopra R."/>
            <person name="Nunn A."/>
            <person name="Contreras Garrido A."/>
        </authorList>
    </citation>
    <scope>NUCLEOTIDE SEQUENCE [LARGE SCALE GENOMIC DNA]</scope>
</reference>
<accession>A0AAU9SCL8</accession>
<feature type="region of interest" description="Disordered" evidence="6">
    <location>
        <begin position="147"/>
        <end position="166"/>
    </location>
</feature>
<evidence type="ECO:0000259" key="7">
    <source>
        <dbReference type="PROSITE" id="PS50863"/>
    </source>
</evidence>
<organism evidence="8 9">
    <name type="scientific">Thlaspi arvense</name>
    <name type="common">Field penny-cress</name>
    <dbReference type="NCBI Taxonomy" id="13288"/>
    <lineage>
        <taxon>Eukaryota</taxon>
        <taxon>Viridiplantae</taxon>
        <taxon>Streptophyta</taxon>
        <taxon>Embryophyta</taxon>
        <taxon>Tracheophyta</taxon>
        <taxon>Spermatophyta</taxon>
        <taxon>Magnoliopsida</taxon>
        <taxon>eudicotyledons</taxon>
        <taxon>Gunneridae</taxon>
        <taxon>Pentapetalae</taxon>
        <taxon>rosids</taxon>
        <taxon>malvids</taxon>
        <taxon>Brassicales</taxon>
        <taxon>Brassicaceae</taxon>
        <taxon>Thlaspideae</taxon>
        <taxon>Thlaspi</taxon>
    </lineage>
</organism>